<evidence type="ECO:0000256" key="6">
    <source>
        <dbReference type="ARBA" id="ARBA00022842"/>
    </source>
</evidence>
<keyword evidence="3" id="KW-0479">Metal-binding</keyword>
<reference evidence="9" key="2">
    <citation type="submission" date="2021-04" db="EMBL/GenBank/DDBJ databases">
        <authorList>
            <person name="Gilroy R."/>
        </authorList>
    </citation>
    <scope>NUCLEOTIDE SEQUENCE</scope>
    <source>
        <strain evidence="9">CHK178-16964</strain>
    </source>
</reference>
<keyword evidence="1" id="KW-0554">One-carbon metabolism</keyword>
<evidence type="ECO:0000256" key="4">
    <source>
        <dbReference type="ARBA" id="ARBA00022741"/>
    </source>
</evidence>
<dbReference type="Gene3D" id="3.30.300.10">
    <property type="match status" value="1"/>
</dbReference>
<dbReference type="InterPro" id="IPR022636">
    <property type="entry name" value="S-AdoMet_synthetase_sfam"/>
</dbReference>
<keyword evidence="7" id="KW-0630">Potassium</keyword>
<dbReference type="GO" id="GO:0004478">
    <property type="term" value="F:methionine adenosyltransferase activity"/>
    <property type="evidence" value="ECO:0007669"/>
    <property type="project" value="InterPro"/>
</dbReference>
<dbReference type="PANTHER" id="PTHR11964">
    <property type="entry name" value="S-ADENOSYLMETHIONINE SYNTHETASE"/>
    <property type="match status" value="1"/>
</dbReference>
<evidence type="ECO:0000256" key="3">
    <source>
        <dbReference type="ARBA" id="ARBA00022723"/>
    </source>
</evidence>
<dbReference type="Proteomes" id="UP000823900">
    <property type="component" value="Unassembled WGS sequence"/>
</dbReference>
<dbReference type="AlphaFoldDB" id="A0A9D2HIB3"/>
<keyword evidence="2" id="KW-0808">Transferase</keyword>
<dbReference type="Pfam" id="PF02773">
    <property type="entry name" value="S-AdoMet_synt_C"/>
    <property type="match status" value="1"/>
</dbReference>
<dbReference type="GO" id="GO:0046872">
    <property type="term" value="F:metal ion binding"/>
    <property type="evidence" value="ECO:0007669"/>
    <property type="project" value="UniProtKB-KW"/>
</dbReference>
<feature type="non-terminal residue" evidence="9">
    <location>
        <position position="1"/>
    </location>
</feature>
<feature type="domain" description="S-adenosylmethionine synthetase C-terminal" evidence="8">
    <location>
        <begin position="2"/>
        <end position="46"/>
    </location>
</feature>
<keyword evidence="4" id="KW-0547">Nucleotide-binding</keyword>
<name>A0A9D2HIB3_9FIRM</name>
<dbReference type="SUPFAM" id="SSF55973">
    <property type="entry name" value="S-adenosylmethionine synthetase"/>
    <property type="match status" value="1"/>
</dbReference>
<dbReference type="InterPro" id="IPR022630">
    <property type="entry name" value="S-AdoMet_synt_C"/>
</dbReference>
<keyword evidence="6" id="KW-0460">Magnesium</keyword>
<proteinExistence type="predicted"/>
<dbReference type="GO" id="GO:0006730">
    <property type="term" value="P:one-carbon metabolic process"/>
    <property type="evidence" value="ECO:0007669"/>
    <property type="project" value="UniProtKB-KW"/>
</dbReference>
<evidence type="ECO:0000256" key="7">
    <source>
        <dbReference type="ARBA" id="ARBA00022958"/>
    </source>
</evidence>
<sequence>VEIIRENFDLRPAGIIKMLDLRRPIYKQTAAYGHFGRNDLDLPWEKTDKAEILKKYSQN</sequence>
<evidence type="ECO:0000313" key="9">
    <source>
        <dbReference type="EMBL" id="HJA71382.1"/>
    </source>
</evidence>
<reference evidence="9" key="1">
    <citation type="journal article" date="2021" name="PeerJ">
        <title>Extensive microbial diversity within the chicken gut microbiome revealed by metagenomics and culture.</title>
        <authorList>
            <person name="Gilroy R."/>
            <person name="Ravi A."/>
            <person name="Getino M."/>
            <person name="Pursley I."/>
            <person name="Horton D.L."/>
            <person name="Alikhan N.F."/>
            <person name="Baker D."/>
            <person name="Gharbi K."/>
            <person name="Hall N."/>
            <person name="Watson M."/>
            <person name="Adriaenssens E.M."/>
            <person name="Foster-Nyarko E."/>
            <person name="Jarju S."/>
            <person name="Secka A."/>
            <person name="Antonio M."/>
            <person name="Oren A."/>
            <person name="Chaudhuri R.R."/>
            <person name="La Ragione R."/>
            <person name="Hildebrand F."/>
            <person name="Pallen M.J."/>
        </authorList>
    </citation>
    <scope>NUCLEOTIDE SEQUENCE</scope>
    <source>
        <strain evidence="9">CHK178-16964</strain>
    </source>
</reference>
<organism evidence="9 10">
    <name type="scientific">Candidatus Lachnoclostridium stercoravium</name>
    <dbReference type="NCBI Taxonomy" id="2838633"/>
    <lineage>
        <taxon>Bacteria</taxon>
        <taxon>Bacillati</taxon>
        <taxon>Bacillota</taxon>
        <taxon>Clostridia</taxon>
        <taxon>Lachnospirales</taxon>
        <taxon>Lachnospiraceae</taxon>
    </lineage>
</organism>
<dbReference type="InterPro" id="IPR002133">
    <property type="entry name" value="S-AdoMet_synthetase"/>
</dbReference>
<protein>
    <submittedName>
        <fullName evidence="9">Methionine adenosyltransferase domain-containing protein</fullName>
    </submittedName>
</protein>
<evidence type="ECO:0000256" key="1">
    <source>
        <dbReference type="ARBA" id="ARBA00022563"/>
    </source>
</evidence>
<evidence type="ECO:0000313" key="10">
    <source>
        <dbReference type="Proteomes" id="UP000823900"/>
    </source>
</evidence>
<dbReference type="GO" id="GO:0005524">
    <property type="term" value="F:ATP binding"/>
    <property type="evidence" value="ECO:0007669"/>
    <property type="project" value="UniProtKB-KW"/>
</dbReference>
<gene>
    <name evidence="9" type="ORF">IAA07_07345</name>
</gene>
<evidence type="ECO:0000256" key="5">
    <source>
        <dbReference type="ARBA" id="ARBA00022840"/>
    </source>
</evidence>
<dbReference type="EMBL" id="DWZA01000063">
    <property type="protein sequence ID" value="HJA71382.1"/>
    <property type="molecule type" value="Genomic_DNA"/>
</dbReference>
<comment type="caution">
    <text evidence="9">The sequence shown here is derived from an EMBL/GenBank/DDBJ whole genome shotgun (WGS) entry which is preliminary data.</text>
</comment>
<evidence type="ECO:0000259" key="8">
    <source>
        <dbReference type="Pfam" id="PF02773"/>
    </source>
</evidence>
<accession>A0A9D2HIB3</accession>
<dbReference type="GO" id="GO:0006556">
    <property type="term" value="P:S-adenosylmethionine biosynthetic process"/>
    <property type="evidence" value="ECO:0007669"/>
    <property type="project" value="InterPro"/>
</dbReference>
<evidence type="ECO:0000256" key="2">
    <source>
        <dbReference type="ARBA" id="ARBA00022679"/>
    </source>
</evidence>
<keyword evidence="5" id="KW-0067">ATP-binding</keyword>